<organism evidence="12 13">
    <name type="scientific">Jaculus jaculus</name>
    <name type="common">Lesser Egyptian jerboa</name>
    <dbReference type="NCBI Taxonomy" id="51337"/>
    <lineage>
        <taxon>Eukaryota</taxon>
        <taxon>Metazoa</taxon>
        <taxon>Chordata</taxon>
        <taxon>Craniata</taxon>
        <taxon>Vertebrata</taxon>
        <taxon>Euteleostomi</taxon>
        <taxon>Mammalia</taxon>
        <taxon>Eutheria</taxon>
        <taxon>Euarchontoglires</taxon>
        <taxon>Glires</taxon>
        <taxon>Rodentia</taxon>
        <taxon>Myomorpha</taxon>
        <taxon>Dipodoidea</taxon>
        <taxon>Dipodidae</taxon>
        <taxon>Dipodinae</taxon>
        <taxon>Jaculus</taxon>
    </lineage>
</organism>
<dbReference type="PROSITE" id="PS50089">
    <property type="entry name" value="ZF_RING_2"/>
    <property type="match status" value="1"/>
</dbReference>
<keyword evidence="1" id="KW-0479">Metal-binding</keyword>
<dbReference type="PROSITE" id="PS00518">
    <property type="entry name" value="ZF_RING_1"/>
    <property type="match status" value="1"/>
</dbReference>
<dbReference type="InterPro" id="IPR013083">
    <property type="entry name" value="Znf_RING/FYVE/PHD"/>
</dbReference>
<dbReference type="InterPro" id="IPR042123">
    <property type="entry name" value="Zip3/RNF212-like"/>
</dbReference>
<dbReference type="CDD" id="cd16746">
    <property type="entry name" value="RING-HC_RNF212"/>
    <property type="match status" value="1"/>
</dbReference>
<dbReference type="GO" id="GO:0019789">
    <property type="term" value="F:SUMO transferase activity"/>
    <property type="evidence" value="ECO:0007669"/>
    <property type="project" value="InterPro"/>
</dbReference>
<dbReference type="AlphaFoldDB" id="A0A8C5LL09"/>
<keyword evidence="13" id="KW-1185">Reference proteome</keyword>
<evidence type="ECO:0000256" key="1">
    <source>
        <dbReference type="ARBA" id="ARBA00022723"/>
    </source>
</evidence>
<proteinExistence type="predicted"/>
<dbReference type="GO" id="GO:0006311">
    <property type="term" value="P:meiotic gene conversion"/>
    <property type="evidence" value="ECO:0007669"/>
    <property type="project" value="Ensembl"/>
</dbReference>
<evidence type="ECO:0000256" key="9">
    <source>
        <dbReference type="PROSITE-ProRule" id="PRU00175"/>
    </source>
</evidence>
<dbReference type="Ensembl" id="ENSJJAT00000031041.1">
    <property type="protein sequence ID" value="ENSJJAP00000024459.1"/>
    <property type="gene ID" value="ENSJJAG00000023907.1"/>
</dbReference>
<keyword evidence="2 9" id="KW-0863">Zinc-finger</keyword>
<dbReference type="Gene3D" id="3.30.40.10">
    <property type="entry name" value="Zinc/RING finger domain, C3HC4 (zinc finger)"/>
    <property type="match status" value="1"/>
</dbReference>
<evidence type="ECO:0000256" key="5">
    <source>
        <dbReference type="ARBA" id="ARBA00059057"/>
    </source>
</evidence>
<dbReference type="Proteomes" id="UP000694385">
    <property type="component" value="Unassembled WGS sequence"/>
</dbReference>
<keyword evidence="4" id="KW-0469">Meiosis</keyword>
<evidence type="ECO:0000256" key="2">
    <source>
        <dbReference type="ARBA" id="ARBA00022771"/>
    </source>
</evidence>
<dbReference type="PANTHER" id="PTHR22663">
    <property type="entry name" value="RING FINGER PROTEIN NARYA-RELATED"/>
    <property type="match status" value="1"/>
</dbReference>
<dbReference type="GeneTree" id="ENSGT00740000115581"/>
<feature type="compositionally biased region" description="Polar residues" evidence="10">
    <location>
        <begin position="240"/>
        <end position="270"/>
    </location>
</feature>
<feature type="domain" description="RING-type" evidence="11">
    <location>
        <begin position="7"/>
        <end position="46"/>
    </location>
</feature>
<protein>
    <recommendedName>
        <fullName evidence="6">Probable E3 SUMO-protein ligase RNF212</fullName>
    </recommendedName>
    <alternativeName>
        <fullName evidence="8">Probable E3 SUMO-protein transferase RNF212</fullName>
    </alternativeName>
    <alternativeName>
        <fullName evidence="7">RING finger protein 212</fullName>
    </alternativeName>
</protein>
<sequence>MASWVFCNRCFQSPHRKSSFSLTSCGHVYCEACLLKGKKDECMICRVPCHTVLLSKHTDSNIQEFFLGIDGLCKKYSQETSQISEFQEKHRRRLVAFYREKISQLEDSLRKSALQIERLQSTRPSQQPALNTIKNSVSTKPNGYLLLPPNSDRVDAMEVDLTPPTRKPEIAVGPSRISLISPPQDGRMGSVSCRGSQHLSLTPSHGNMVKALRVTPLSMPYKGPSPAPASQPPSRGTRGVSPSLSNSQSVPPRQPISISGLLQRQHSGSASPGRMDTQKMNPFLSSMSTDLHSATNPWYVCTHR</sequence>
<evidence type="ECO:0000256" key="7">
    <source>
        <dbReference type="ARBA" id="ARBA00080634"/>
    </source>
</evidence>
<dbReference type="Pfam" id="PF14634">
    <property type="entry name" value="zf-RING_5"/>
    <property type="match status" value="1"/>
</dbReference>
<keyword evidence="3" id="KW-0862">Zinc</keyword>
<dbReference type="GO" id="GO:0016925">
    <property type="term" value="P:protein sumoylation"/>
    <property type="evidence" value="ECO:0007669"/>
    <property type="project" value="TreeGrafter"/>
</dbReference>
<name>A0A8C5LL09_JACJA</name>
<evidence type="ECO:0000259" key="11">
    <source>
        <dbReference type="PROSITE" id="PS50089"/>
    </source>
</evidence>
<reference evidence="12" key="2">
    <citation type="submission" date="2025-09" db="UniProtKB">
        <authorList>
            <consortium name="Ensembl"/>
        </authorList>
    </citation>
    <scope>IDENTIFICATION</scope>
</reference>
<dbReference type="SMART" id="SM00184">
    <property type="entry name" value="RING"/>
    <property type="match status" value="1"/>
</dbReference>
<evidence type="ECO:0000313" key="12">
    <source>
        <dbReference type="Ensembl" id="ENSJJAP00000024459.1"/>
    </source>
</evidence>
<dbReference type="SUPFAM" id="SSF57850">
    <property type="entry name" value="RING/U-box"/>
    <property type="match status" value="1"/>
</dbReference>
<dbReference type="OrthoDB" id="2535391at2759"/>
<accession>A0A8C5LL09</accession>
<dbReference type="GeneID" id="101593786"/>
<evidence type="ECO:0000256" key="8">
    <source>
        <dbReference type="ARBA" id="ARBA00083473"/>
    </source>
</evidence>
<dbReference type="CTD" id="285498"/>
<evidence type="ECO:0000256" key="6">
    <source>
        <dbReference type="ARBA" id="ARBA00074434"/>
    </source>
</evidence>
<comment type="function">
    <text evidence="5">SUMO E3 ligase that acts as a regulator of crossing-over during meiosis: required to couple chromosome synapsis to the formation of crossover-specific recombination complexes. Localizes to recombination sites and stabilizes meiosis-specific recombination factors, such as MutS-gamma complex proteins (MSH4 and MSH5) and TEX11. May mediate sumoylation of target proteins MSH4 and/or MSH5, leading to enhance their binding to recombination sites. Acts as a limiting factor for crossover designation and/or reinforcement and plays an antagonist role with CCNB1IP1/HEI10 in the regulation of meiotic recombination.</text>
</comment>
<dbReference type="FunFam" id="3.30.40.10:FF:000839">
    <property type="entry name" value="Ring finger protein 212"/>
    <property type="match status" value="1"/>
</dbReference>
<dbReference type="RefSeq" id="XP_045017733.1">
    <property type="nucleotide sequence ID" value="XM_045161798.1"/>
</dbReference>
<evidence type="ECO:0000256" key="3">
    <source>
        <dbReference type="ARBA" id="ARBA00022833"/>
    </source>
</evidence>
<feature type="region of interest" description="Disordered" evidence="10">
    <location>
        <begin position="217"/>
        <end position="282"/>
    </location>
</feature>
<evidence type="ECO:0000256" key="10">
    <source>
        <dbReference type="SAM" id="MobiDB-lite"/>
    </source>
</evidence>
<gene>
    <name evidence="12" type="primary">Rnf212</name>
</gene>
<evidence type="ECO:0000313" key="13">
    <source>
        <dbReference type="Proteomes" id="UP000694385"/>
    </source>
</evidence>
<dbReference type="PANTHER" id="PTHR22663:SF21">
    <property type="entry name" value="E3 SUMO-PROTEIN LIGASE RNF212-RELATED"/>
    <property type="match status" value="1"/>
</dbReference>
<dbReference type="GO" id="GO:0051026">
    <property type="term" value="P:chiasma assembly"/>
    <property type="evidence" value="ECO:0007669"/>
    <property type="project" value="Ensembl"/>
</dbReference>
<dbReference type="GO" id="GO:0000795">
    <property type="term" value="C:synaptonemal complex"/>
    <property type="evidence" value="ECO:0007669"/>
    <property type="project" value="Ensembl"/>
</dbReference>
<dbReference type="InterPro" id="IPR017907">
    <property type="entry name" value="Znf_RING_CS"/>
</dbReference>
<dbReference type="InterPro" id="IPR001841">
    <property type="entry name" value="Znf_RING"/>
</dbReference>
<reference evidence="12" key="1">
    <citation type="submission" date="2025-08" db="UniProtKB">
        <authorList>
            <consortium name="Ensembl"/>
        </authorList>
    </citation>
    <scope>IDENTIFICATION</scope>
</reference>
<evidence type="ECO:0000256" key="4">
    <source>
        <dbReference type="ARBA" id="ARBA00023254"/>
    </source>
</evidence>
<dbReference type="GO" id="GO:0008270">
    <property type="term" value="F:zinc ion binding"/>
    <property type="evidence" value="ECO:0007669"/>
    <property type="project" value="UniProtKB-KW"/>
</dbReference>
<dbReference type="OMA" id="VCCNSCF"/>